<organism evidence="8 9">
    <name type="scientific">Agrocybe chaxingu</name>
    <dbReference type="NCBI Taxonomy" id="84603"/>
    <lineage>
        <taxon>Eukaryota</taxon>
        <taxon>Fungi</taxon>
        <taxon>Dikarya</taxon>
        <taxon>Basidiomycota</taxon>
        <taxon>Agaricomycotina</taxon>
        <taxon>Agaricomycetes</taxon>
        <taxon>Agaricomycetidae</taxon>
        <taxon>Agaricales</taxon>
        <taxon>Agaricineae</taxon>
        <taxon>Strophariaceae</taxon>
        <taxon>Agrocybe</taxon>
    </lineage>
</organism>
<keyword evidence="2" id="KW-0645">Protease</keyword>
<dbReference type="InterPro" id="IPR016024">
    <property type="entry name" value="ARM-type_fold"/>
</dbReference>
<comment type="caution">
    <text evidence="8">The sequence shown here is derived from an EMBL/GenBank/DDBJ whole genome shotgun (WGS) entry which is preliminary data.</text>
</comment>
<dbReference type="EMBL" id="JANKHO010000035">
    <property type="protein sequence ID" value="KAJ3516963.1"/>
    <property type="molecule type" value="Genomic_DNA"/>
</dbReference>
<dbReference type="Gene3D" id="1.25.10.10">
    <property type="entry name" value="Leucine-rich Repeat Variant"/>
    <property type="match status" value="1"/>
</dbReference>
<comment type="similarity">
    <text evidence="1">Belongs to the DeSI family.</text>
</comment>
<evidence type="ECO:0000313" key="8">
    <source>
        <dbReference type="EMBL" id="KAJ3516963.1"/>
    </source>
</evidence>
<dbReference type="InterPro" id="IPR042266">
    <property type="entry name" value="PPPDE_sf"/>
</dbReference>
<feature type="region of interest" description="Disordered" evidence="4">
    <location>
        <begin position="156"/>
        <end position="180"/>
    </location>
</feature>
<dbReference type="SUPFAM" id="SSF48371">
    <property type="entry name" value="ARM repeat"/>
    <property type="match status" value="1"/>
</dbReference>
<feature type="domain" description="Thioredoxin" evidence="5">
    <location>
        <begin position="187"/>
        <end position="327"/>
    </location>
</feature>
<dbReference type="OrthoDB" id="21221at2759"/>
<dbReference type="CDD" id="cd02947">
    <property type="entry name" value="TRX_family"/>
    <property type="match status" value="1"/>
</dbReference>
<dbReference type="GO" id="GO:0006508">
    <property type="term" value="P:proteolysis"/>
    <property type="evidence" value="ECO:0007669"/>
    <property type="project" value="UniProtKB-KW"/>
</dbReference>
<evidence type="ECO:0000256" key="3">
    <source>
        <dbReference type="ARBA" id="ARBA00022801"/>
    </source>
</evidence>
<evidence type="ECO:0000259" key="6">
    <source>
        <dbReference type="PROSITE" id="PS51396"/>
    </source>
</evidence>
<dbReference type="SMART" id="SM01179">
    <property type="entry name" value="DUF862"/>
    <property type="match status" value="1"/>
</dbReference>
<dbReference type="PANTHER" id="PTHR12378:SF7">
    <property type="entry name" value="DESUMOYLATING ISOPEPTIDASE 1"/>
    <property type="match status" value="1"/>
</dbReference>
<dbReference type="InterPro" id="IPR036249">
    <property type="entry name" value="Thioredoxin-like_sf"/>
</dbReference>
<keyword evidence="3" id="KW-0378">Hydrolase</keyword>
<dbReference type="Pfam" id="PF05903">
    <property type="entry name" value="Peptidase_C97"/>
    <property type="match status" value="1"/>
</dbReference>
<feature type="compositionally biased region" description="Pro residues" evidence="4">
    <location>
        <begin position="162"/>
        <end position="171"/>
    </location>
</feature>
<name>A0A9W8N176_9AGAR</name>
<dbReference type="Pfam" id="PF08324">
    <property type="entry name" value="PUL"/>
    <property type="match status" value="1"/>
</dbReference>
<dbReference type="SUPFAM" id="SSF52833">
    <property type="entry name" value="Thioredoxin-like"/>
    <property type="match status" value="1"/>
</dbReference>
<dbReference type="AlphaFoldDB" id="A0A9W8N176"/>
<evidence type="ECO:0000313" key="9">
    <source>
        <dbReference type="Proteomes" id="UP001148786"/>
    </source>
</evidence>
<feature type="domain" description="PPPDE" evidence="7">
    <location>
        <begin position="2"/>
        <end position="154"/>
    </location>
</feature>
<evidence type="ECO:0000259" key="7">
    <source>
        <dbReference type="PROSITE" id="PS51858"/>
    </source>
</evidence>
<dbReference type="InterPro" id="IPR017937">
    <property type="entry name" value="Thioredoxin_CS"/>
</dbReference>
<dbReference type="PROSITE" id="PS51352">
    <property type="entry name" value="THIOREDOXIN_2"/>
    <property type="match status" value="1"/>
</dbReference>
<dbReference type="Gene3D" id="3.40.30.10">
    <property type="entry name" value="Glutaredoxin"/>
    <property type="match status" value="1"/>
</dbReference>
<accession>A0A9W8N176</accession>
<dbReference type="InterPro" id="IPR013535">
    <property type="entry name" value="PUL_dom"/>
</dbReference>
<dbReference type="Pfam" id="PF00085">
    <property type="entry name" value="Thioredoxin"/>
    <property type="match status" value="1"/>
</dbReference>
<dbReference type="PROSITE" id="PS51396">
    <property type="entry name" value="PUL"/>
    <property type="match status" value="1"/>
</dbReference>
<evidence type="ECO:0000256" key="4">
    <source>
        <dbReference type="SAM" id="MobiDB-lite"/>
    </source>
</evidence>
<feature type="domain" description="PUL" evidence="6">
    <location>
        <begin position="338"/>
        <end position="667"/>
    </location>
</feature>
<dbReference type="GO" id="GO:0070646">
    <property type="term" value="P:protein modification by small protein removal"/>
    <property type="evidence" value="ECO:0007669"/>
    <property type="project" value="TreeGrafter"/>
</dbReference>
<evidence type="ECO:0000256" key="2">
    <source>
        <dbReference type="ARBA" id="ARBA00022670"/>
    </source>
</evidence>
<sequence length="670" mass="73027">MPPVKLYVYDLSNGLARQLSRQLTGRQIDGIWHTSVVVFGKEIFYGQGISITPPGRSHHGQPLQILDMGETSLGEDIFNEYLQEMTDHYTADKVSSSFVDFETWSYTRTEFNCNSFTDDCVGFLTGQSVPAFIKDLPSDFLSTPFGAALRPTIDAMYRRPSPGTPSAPIPSPSTAANASPDPQLAASILQAVASQAQAAPAQANGHVQAMNSLTGPLHMITNPTSFRAFLKSHRAAVAFFTSATCPPCRMIEPIFERLAEEKGLHEGRNGAGFAKIDIDVGMGRNLAEEWDIRATPTFMFFLDGKKLDELKGADANELRTQVDLLLFQAYPPHPHTAISLPAVQALSLNAIIFSQVPAFDTVLTKQQSFIDDQTSWPSSVQTKDQVKGTLSGVVLPYLKERFPSTAPDKSTKNLPSATPAILAAWAQATTTMATPLPVESLFPVVDMWRIAFLDPSVGNWMATLVPTTPPTDPLGVFLPKAVQALESTSKGARNYILIVLRLLCNAFSSAALAQRMLRSELRNAITSVLVPSLLHSDALVRTASASLAFNVAAVLQKDRVEAVRSGRGIQADSEDELGDWQVEMVSAVIEALHREKENEEVVHRLTAALAFFVRLSPHYETAIRPLLDVLQTKDTLKSKLIKGSGWTVEGGLAKKDVRKLVDEVATKLCP</sequence>
<reference evidence="8" key="1">
    <citation type="submission" date="2022-07" db="EMBL/GenBank/DDBJ databases">
        <title>Genome Sequence of Agrocybe chaxingu.</title>
        <authorList>
            <person name="Buettner E."/>
        </authorList>
    </citation>
    <scope>NUCLEOTIDE SEQUENCE</scope>
    <source>
        <strain evidence="8">MP-N11</strain>
    </source>
</reference>
<proteinExistence type="inferred from homology"/>
<protein>
    <submittedName>
        <fullName evidence="8">Uncharacterized protein</fullName>
    </submittedName>
</protein>
<keyword evidence="9" id="KW-1185">Reference proteome</keyword>
<dbReference type="PANTHER" id="PTHR12378">
    <property type="entry name" value="DESUMOYLATING ISOPEPTIDASE"/>
    <property type="match status" value="1"/>
</dbReference>
<dbReference type="PROSITE" id="PS00194">
    <property type="entry name" value="THIOREDOXIN_1"/>
    <property type="match status" value="1"/>
</dbReference>
<dbReference type="InterPro" id="IPR013766">
    <property type="entry name" value="Thioredoxin_domain"/>
</dbReference>
<dbReference type="PROSITE" id="PS51858">
    <property type="entry name" value="PPPDE"/>
    <property type="match status" value="1"/>
</dbReference>
<dbReference type="GO" id="GO:0008233">
    <property type="term" value="F:peptidase activity"/>
    <property type="evidence" value="ECO:0007669"/>
    <property type="project" value="UniProtKB-KW"/>
</dbReference>
<gene>
    <name evidence="8" type="ORF">NLJ89_g788</name>
</gene>
<evidence type="ECO:0000259" key="5">
    <source>
        <dbReference type="PROSITE" id="PS51352"/>
    </source>
</evidence>
<dbReference type="Proteomes" id="UP001148786">
    <property type="component" value="Unassembled WGS sequence"/>
</dbReference>
<dbReference type="Gene3D" id="3.90.1720.30">
    <property type="entry name" value="PPPDE domains"/>
    <property type="match status" value="1"/>
</dbReference>
<evidence type="ECO:0000256" key="1">
    <source>
        <dbReference type="ARBA" id="ARBA00008140"/>
    </source>
</evidence>
<dbReference type="InterPro" id="IPR011989">
    <property type="entry name" value="ARM-like"/>
</dbReference>
<dbReference type="InterPro" id="IPR008580">
    <property type="entry name" value="PPPDE_dom"/>
</dbReference>